<keyword evidence="2" id="KW-0732">Signal</keyword>
<feature type="region of interest" description="Disordered" evidence="1">
    <location>
        <begin position="25"/>
        <end position="46"/>
    </location>
</feature>
<evidence type="ECO:0000256" key="1">
    <source>
        <dbReference type="SAM" id="MobiDB-lite"/>
    </source>
</evidence>
<keyword evidence="4" id="KW-1185">Reference proteome</keyword>
<sequence>MKLSLVFVVVVLSVVVVFNEACNPGGNTRRTPPTERPTSRPSSVRPNKIHRRIFRFIVTSKPALKKTCNAPNECLTDCGVNKYVLGRYGCTGGSWCCASR</sequence>
<proteinExistence type="predicted"/>
<evidence type="ECO:0000256" key="2">
    <source>
        <dbReference type="SAM" id="SignalP"/>
    </source>
</evidence>
<dbReference type="Proteomes" id="UP001152795">
    <property type="component" value="Unassembled WGS sequence"/>
</dbReference>
<gene>
    <name evidence="3" type="ORF">PACLA_8A082192</name>
</gene>
<dbReference type="EMBL" id="CACRXK020003509">
    <property type="protein sequence ID" value="CAB3999072.1"/>
    <property type="molecule type" value="Genomic_DNA"/>
</dbReference>
<reference evidence="3" key="1">
    <citation type="submission" date="2020-04" db="EMBL/GenBank/DDBJ databases">
        <authorList>
            <person name="Alioto T."/>
            <person name="Alioto T."/>
            <person name="Gomez Garrido J."/>
        </authorList>
    </citation>
    <scope>NUCLEOTIDE SEQUENCE</scope>
    <source>
        <strain evidence="3">A484AB</strain>
    </source>
</reference>
<comment type="caution">
    <text evidence="3">The sequence shown here is derived from an EMBL/GenBank/DDBJ whole genome shotgun (WGS) entry which is preliminary data.</text>
</comment>
<name>A0A6S7HXG0_PARCT</name>
<feature type="chain" id="PRO_5043411461" evidence="2">
    <location>
        <begin position="22"/>
        <end position="100"/>
    </location>
</feature>
<accession>A0A6S7HXG0</accession>
<organism evidence="3 4">
    <name type="scientific">Paramuricea clavata</name>
    <name type="common">Red gorgonian</name>
    <name type="synonym">Violescent sea-whip</name>
    <dbReference type="NCBI Taxonomy" id="317549"/>
    <lineage>
        <taxon>Eukaryota</taxon>
        <taxon>Metazoa</taxon>
        <taxon>Cnidaria</taxon>
        <taxon>Anthozoa</taxon>
        <taxon>Octocorallia</taxon>
        <taxon>Malacalcyonacea</taxon>
        <taxon>Plexauridae</taxon>
        <taxon>Paramuricea</taxon>
    </lineage>
</organism>
<evidence type="ECO:0000313" key="4">
    <source>
        <dbReference type="Proteomes" id="UP001152795"/>
    </source>
</evidence>
<feature type="signal peptide" evidence="2">
    <location>
        <begin position="1"/>
        <end position="21"/>
    </location>
</feature>
<dbReference type="AlphaFoldDB" id="A0A6S7HXG0"/>
<evidence type="ECO:0000313" key="3">
    <source>
        <dbReference type="EMBL" id="CAB3999072.1"/>
    </source>
</evidence>
<protein>
    <submittedName>
        <fullName evidence="3">Uncharacterized protein</fullName>
    </submittedName>
</protein>